<reference evidence="1 2" key="1">
    <citation type="journal article" date="2012" name="Genome Biol.">
        <title>Genome and low-iron response of an oceanic diatom adapted to chronic iron limitation.</title>
        <authorList>
            <person name="Lommer M."/>
            <person name="Specht M."/>
            <person name="Roy A.S."/>
            <person name="Kraemer L."/>
            <person name="Andreson R."/>
            <person name="Gutowska M.A."/>
            <person name="Wolf J."/>
            <person name="Bergner S.V."/>
            <person name="Schilhabel M.B."/>
            <person name="Klostermeier U.C."/>
            <person name="Beiko R.G."/>
            <person name="Rosenstiel P."/>
            <person name="Hippler M."/>
            <person name="Laroche J."/>
        </authorList>
    </citation>
    <scope>NUCLEOTIDE SEQUENCE [LARGE SCALE GENOMIC DNA]</scope>
    <source>
        <strain evidence="1 2">CCMP1005</strain>
    </source>
</reference>
<dbReference type="EMBL" id="AGNL01015784">
    <property type="protein sequence ID" value="EJK65461.1"/>
    <property type="molecule type" value="Genomic_DNA"/>
</dbReference>
<sequence>MPEVDYVIGNSYDKIPKSRAKVDRSGAYLKQHDWTLYVDVLGDPDIVKKVEFHSGTETEVETFFERRQLKPLPPIAMMPNVNFGVELELSTSPNVTVSDIVRSIRSGASVSIKDMTSDYGGARSRNDIWKIMSDASLSCSVSNPGCNKFELVSPILTGGDGLGVVDHVMRTLKDLGADVSINQSMGFHCHIDASSLTLADKLTGIERVANDVLVKGAEIGTNV</sequence>
<dbReference type="PANTHER" id="PTHR36847">
    <property type="entry name" value="AMIDOLIGASE ENZYME"/>
    <property type="match status" value="1"/>
</dbReference>
<comment type="caution">
    <text evidence="1">The sequence shown here is derived from an EMBL/GenBank/DDBJ whole genome shotgun (WGS) entry which is preliminary data.</text>
</comment>
<dbReference type="Pfam" id="PF12224">
    <property type="entry name" value="Amidoligase_2"/>
    <property type="match status" value="1"/>
</dbReference>
<name>K0SWU1_THAOC</name>
<evidence type="ECO:0000313" key="1">
    <source>
        <dbReference type="EMBL" id="EJK65461.1"/>
    </source>
</evidence>
<protein>
    <submittedName>
        <fullName evidence="1">Uncharacterized protein</fullName>
    </submittedName>
</protein>
<accession>K0SWU1</accession>
<dbReference type="AlphaFoldDB" id="K0SWU1"/>
<organism evidence="1 2">
    <name type="scientific">Thalassiosira oceanica</name>
    <name type="common">Marine diatom</name>
    <dbReference type="NCBI Taxonomy" id="159749"/>
    <lineage>
        <taxon>Eukaryota</taxon>
        <taxon>Sar</taxon>
        <taxon>Stramenopiles</taxon>
        <taxon>Ochrophyta</taxon>
        <taxon>Bacillariophyta</taxon>
        <taxon>Coscinodiscophyceae</taxon>
        <taxon>Thalassiosirophycidae</taxon>
        <taxon>Thalassiosirales</taxon>
        <taxon>Thalassiosiraceae</taxon>
        <taxon>Thalassiosira</taxon>
    </lineage>
</organism>
<evidence type="ECO:0000313" key="2">
    <source>
        <dbReference type="Proteomes" id="UP000266841"/>
    </source>
</evidence>
<dbReference type="PANTHER" id="PTHR36847:SF1">
    <property type="entry name" value="AMIDOLIGASE ENZYME"/>
    <property type="match status" value="1"/>
</dbReference>
<dbReference type="OrthoDB" id="43412at2759"/>
<proteinExistence type="predicted"/>
<dbReference type="InterPro" id="IPR022025">
    <property type="entry name" value="Amidoligase_2"/>
</dbReference>
<dbReference type="Proteomes" id="UP000266841">
    <property type="component" value="Unassembled WGS sequence"/>
</dbReference>
<keyword evidence="2" id="KW-1185">Reference proteome</keyword>
<gene>
    <name evidence="1" type="ORF">THAOC_13670</name>
</gene>